<dbReference type="AlphaFoldDB" id="A0A6H5IJ39"/>
<accession>A0A6H5IJ39</accession>
<sequence>MLTIIQGDVQRWIYWFDVGRHNDREAYTTTFAEGTTSHVLSDFIQMIVNCTMDQSIFGRAGPRYALGSNQTISSDRHANARHTGAAAQFDPHTYTTMHANTRVRATMPRTEHMCFTRRLRRKMADATLVATTNDKCRGSPRAR</sequence>
<evidence type="ECO:0000313" key="2">
    <source>
        <dbReference type="Proteomes" id="UP000479190"/>
    </source>
</evidence>
<dbReference type="EMBL" id="CADCXV010000842">
    <property type="protein sequence ID" value="CAB0037065.1"/>
    <property type="molecule type" value="Genomic_DNA"/>
</dbReference>
<keyword evidence="2" id="KW-1185">Reference proteome</keyword>
<name>A0A6H5IJ39_9HYME</name>
<reference evidence="1 2" key="1">
    <citation type="submission" date="2020-02" db="EMBL/GenBank/DDBJ databases">
        <authorList>
            <person name="Ferguson B K."/>
        </authorList>
    </citation>
    <scope>NUCLEOTIDE SEQUENCE [LARGE SCALE GENOMIC DNA]</scope>
</reference>
<evidence type="ECO:0000313" key="1">
    <source>
        <dbReference type="EMBL" id="CAB0037065.1"/>
    </source>
</evidence>
<dbReference type="Proteomes" id="UP000479190">
    <property type="component" value="Unassembled WGS sequence"/>
</dbReference>
<protein>
    <submittedName>
        <fullName evidence="1">Uncharacterized protein</fullName>
    </submittedName>
</protein>
<organism evidence="1 2">
    <name type="scientific">Trichogramma brassicae</name>
    <dbReference type="NCBI Taxonomy" id="86971"/>
    <lineage>
        <taxon>Eukaryota</taxon>
        <taxon>Metazoa</taxon>
        <taxon>Ecdysozoa</taxon>
        <taxon>Arthropoda</taxon>
        <taxon>Hexapoda</taxon>
        <taxon>Insecta</taxon>
        <taxon>Pterygota</taxon>
        <taxon>Neoptera</taxon>
        <taxon>Endopterygota</taxon>
        <taxon>Hymenoptera</taxon>
        <taxon>Apocrita</taxon>
        <taxon>Proctotrupomorpha</taxon>
        <taxon>Chalcidoidea</taxon>
        <taxon>Trichogrammatidae</taxon>
        <taxon>Trichogramma</taxon>
    </lineage>
</organism>
<proteinExistence type="predicted"/>
<gene>
    <name evidence="1" type="ORF">TBRA_LOCUS8902</name>
</gene>